<feature type="compositionally biased region" description="Polar residues" evidence="3">
    <location>
        <begin position="630"/>
        <end position="644"/>
    </location>
</feature>
<dbReference type="InterPro" id="IPR026847">
    <property type="entry name" value="VPS13"/>
</dbReference>
<dbReference type="Proteomes" id="UP001139887">
    <property type="component" value="Unassembled WGS sequence"/>
</dbReference>
<organism evidence="5 6">
    <name type="scientific">Coemansia brasiliensis</name>
    <dbReference type="NCBI Taxonomy" id="2650707"/>
    <lineage>
        <taxon>Eukaryota</taxon>
        <taxon>Fungi</taxon>
        <taxon>Fungi incertae sedis</taxon>
        <taxon>Zoopagomycota</taxon>
        <taxon>Kickxellomycotina</taxon>
        <taxon>Kickxellomycetes</taxon>
        <taxon>Kickxellales</taxon>
        <taxon>Kickxellaceae</taxon>
        <taxon>Coemansia</taxon>
    </lineage>
</organism>
<feature type="compositionally biased region" description="Low complexity" evidence="3">
    <location>
        <begin position="429"/>
        <end position="446"/>
    </location>
</feature>
<gene>
    <name evidence="5" type="primary">VPS13_1</name>
    <name evidence="5" type="ORF">IWW36_004860</name>
</gene>
<evidence type="ECO:0000259" key="4">
    <source>
        <dbReference type="Pfam" id="PF12624"/>
    </source>
</evidence>
<dbReference type="InterPro" id="IPR026854">
    <property type="entry name" value="VPS13_N"/>
</dbReference>
<dbReference type="AlphaFoldDB" id="A0A9W8LXM8"/>
<comment type="similarity">
    <text evidence="1">Belongs to the VPS13 family.</text>
</comment>
<dbReference type="PANTHER" id="PTHR16166">
    <property type="entry name" value="VACUOLAR PROTEIN SORTING-ASSOCIATED PROTEIN VPS13"/>
    <property type="match status" value="1"/>
</dbReference>
<dbReference type="OrthoDB" id="428159at2759"/>
<dbReference type="GO" id="GO:0045053">
    <property type="term" value="P:protein retention in Golgi apparatus"/>
    <property type="evidence" value="ECO:0007669"/>
    <property type="project" value="TreeGrafter"/>
</dbReference>
<dbReference type="GO" id="GO:0045324">
    <property type="term" value="P:late endosome to vacuole transport"/>
    <property type="evidence" value="ECO:0007669"/>
    <property type="project" value="TreeGrafter"/>
</dbReference>
<accession>A0A9W8LXM8</accession>
<reference evidence="5" key="1">
    <citation type="submission" date="2022-07" db="EMBL/GenBank/DDBJ databases">
        <title>Phylogenomic reconstructions and comparative analyses of Kickxellomycotina fungi.</title>
        <authorList>
            <person name="Reynolds N.K."/>
            <person name="Stajich J.E."/>
            <person name="Barry K."/>
            <person name="Grigoriev I.V."/>
            <person name="Crous P."/>
            <person name="Smith M.E."/>
        </authorList>
    </citation>
    <scope>NUCLEOTIDE SEQUENCE</scope>
    <source>
        <strain evidence="5">NRRL 1566</strain>
    </source>
</reference>
<name>A0A9W8LXM8_9FUNG</name>
<feature type="compositionally biased region" description="Basic and acidic residues" evidence="3">
    <location>
        <begin position="397"/>
        <end position="408"/>
    </location>
</feature>
<feature type="domain" description="Chorein N-terminal" evidence="4">
    <location>
        <begin position="6"/>
        <end position="396"/>
    </location>
</feature>
<evidence type="ECO:0000256" key="2">
    <source>
        <dbReference type="ARBA" id="ARBA00022448"/>
    </source>
</evidence>
<comment type="caution">
    <text evidence="5">The sequence shown here is derived from an EMBL/GenBank/DDBJ whole genome shotgun (WGS) entry which is preliminary data.</text>
</comment>
<protein>
    <submittedName>
        <fullName evidence="5">Vacuolar protein sorting-associated protein 13</fullName>
    </submittedName>
</protein>
<proteinExistence type="inferred from homology"/>
<dbReference type="GO" id="GO:0007005">
    <property type="term" value="P:mitochondrion organization"/>
    <property type="evidence" value="ECO:0007669"/>
    <property type="project" value="TreeGrafter"/>
</dbReference>
<sequence length="839" mass="92788">MGFMFNFLKLDLLQRPQNLVADVSMHRFEVVDGTLPNTQYPRMIYVHNDEDDSSKEEENEEEQVFMAVADAPDGLAAQISSDNGSSEQWLDIGRKLKDPFLQVHFEQNPLDGHADSVVNVKVKSLNVIYHPTAVKAIINYFEPPSAASAESIHALIAAASKSMAGFREQTRAGLEYALAKHKTADVKVDFDAPVFVIPQNMLDPHSQVVVLDTGYLTIESQLVDSATSERVHHSHKQSLSHKEMQELESLMYDHFDMRLHSTQLLVGNDLATCMQTLRNGEADQTIHVVDRIELNFDLGLCILSDPPLHMPKVTIDGSLPSLQVYFSDRKYKAIMSSIDLILEAIEDEDVDITQQYEVTQVSTAFGAGGLFSSSNNSSSLALTSLTDNGSDSTDSDAESRPNDSRADTETYDSGDEFFESTDQMGDEQAAAASATTTGAVKSAAGKLQRKTNQGTRVDVGKEPERVTVRVNFAVDNLVGFVWRTHTDGRDDLHIGDIAVTGLAVECINRPFDLFADVTIHQVTVEDHLMGTTNKFPDPKSEQQRVYALTSDIAQADANGETGKNLVVVKYHRCQADHPEFTTTYESIGQTVDVDISYLDLMVVRKTILTTYDYILKTFTDEGGLQRPASRRNSSTQDKQSPVTNSDDEQASDNVSSLIKEALDTIRVDVRFKGTDFSLCHDDGTPIAVLSVTAATMRVLLTQQILVEAKIGNIKLADQLDLLAEDEQGSLAQQTLQDPRRLLLYIKGDDLADFRYETFDPSSSSYPGHHAAIKLRLGAAHLMFVERPIRELMLFGSRFSAMHGLFEAARQAAAYGTTQLTEEMMGSGQKYHFDIVMLAP</sequence>
<keyword evidence="2" id="KW-0813">Transport</keyword>
<feature type="region of interest" description="Disordered" evidence="3">
    <location>
        <begin position="624"/>
        <end position="653"/>
    </location>
</feature>
<dbReference type="Pfam" id="PF12624">
    <property type="entry name" value="VPS13_N"/>
    <property type="match status" value="1"/>
</dbReference>
<feature type="compositionally biased region" description="Acidic residues" evidence="3">
    <location>
        <begin position="409"/>
        <end position="419"/>
    </location>
</feature>
<evidence type="ECO:0000256" key="1">
    <source>
        <dbReference type="ARBA" id="ARBA00006545"/>
    </source>
</evidence>
<feature type="region of interest" description="Disordered" evidence="3">
    <location>
        <begin position="382"/>
        <end position="459"/>
    </location>
</feature>
<evidence type="ECO:0000313" key="6">
    <source>
        <dbReference type="Proteomes" id="UP001139887"/>
    </source>
</evidence>
<evidence type="ECO:0000313" key="5">
    <source>
        <dbReference type="EMBL" id="KAJ2845246.1"/>
    </source>
</evidence>
<feature type="non-terminal residue" evidence="5">
    <location>
        <position position="839"/>
    </location>
</feature>
<dbReference type="EMBL" id="JANBUW010000851">
    <property type="protein sequence ID" value="KAJ2845246.1"/>
    <property type="molecule type" value="Genomic_DNA"/>
</dbReference>
<dbReference type="GO" id="GO:0006623">
    <property type="term" value="P:protein targeting to vacuole"/>
    <property type="evidence" value="ECO:0007669"/>
    <property type="project" value="TreeGrafter"/>
</dbReference>
<keyword evidence="6" id="KW-1185">Reference proteome</keyword>
<evidence type="ECO:0000256" key="3">
    <source>
        <dbReference type="SAM" id="MobiDB-lite"/>
    </source>
</evidence>
<dbReference type="PANTHER" id="PTHR16166:SF93">
    <property type="entry name" value="INTERMEMBRANE LIPID TRANSFER PROTEIN VPS13"/>
    <property type="match status" value="1"/>
</dbReference>